<evidence type="ECO:0000256" key="3">
    <source>
        <dbReference type="ARBA" id="ARBA00022741"/>
    </source>
</evidence>
<name>A0A6G8Q2D2_9ACTN</name>
<dbReference type="Gene3D" id="3.40.50.300">
    <property type="entry name" value="P-loop containing nucleotide triphosphate hydrolases"/>
    <property type="match status" value="1"/>
</dbReference>
<dbReference type="InterPro" id="IPR003593">
    <property type="entry name" value="AAA+_ATPase"/>
</dbReference>
<keyword evidence="7" id="KW-1185">Reference proteome</keyword>
<evidence type="ECO:0000256" key="2">
    <source>
        <dbReference type="ARBA" id="ARBA00022448"/>
    </source>
</evidence>
<dbReference type="Pfam" id="PF00005">
    <property type="entry name" value="ABC_tran"/>
    <property type="match status" value="1"/>
</dbReference>
<dbReference type="GO" id="GO:0005524">
    <property type="term" value="F:ATP binding"/>
    <property type="evidence" value="ECO:0007669"/>
    <property type="project" value="UniProtKB-KW"/>
</dbReference>
<keyword evidence="2" id="KW-0813">Transport</keyword>
<gene>
    <name evidence="6" type="ORF">GBA65_03725</name>
</gene>
<keyword evidence="4 6" id="KW-0067">ATP-binding</keyword>
<dbReference type="GO" id="GO:0016887">
    <property type="term" value="F:ATP hydrolysis activity"/>
    <property type="evidence" value="ECO:0007669"/>
    <property type="project" value="InterPro"/>
</dbReference>
<protein>
    <submittedName>
        <fullName evidence="6">ATP-binding cassette domain-containing protein</fullName>
    </submittedName>
</protein>
<evidence type="ECO:0000313" key="7">
    <source>
        <dbReference type="Proteomes" id="UP000502706"/>
    </source>
</evidence>
<dbReference type="AlphaFoldDB" id="A0A6G8Q2D2"/>
<dbReference type="CDD" id="cd03230">
    <property type="entry name" value="ABC_DR_subfamily_A"/>
    <property type="match status" value="1"/>
</dbReference>
<dbReference type="SMART" id="SM00382">
    <property type="entry name" value="AAA"/>
    <property type="match status" value="1"/>
</dbReference>
<evidence type="ECO:0000256" key="1">
    <source>
        <dbReference type="ARBA" id="ARBA00005417"/>
    </source>
</evidence>
<dbReference type="InterPro" id="IPR003439">
    <property type="entry name" value="ABC_transporter-like_ATP-bd"/>
</dbReference>
<dbReference type="Proteomes" id="UP000502706">
    <property type="component" value="Chromosome"/>
</dbReference>
<proteinExistence type="inferred from homology"/>
<organism evidence="6 7">
    <name type="scientific">Rubrobacter marinus</name>
    <dbReference type="NCBI Taxonomy" id="2653852"/>
    <lineage>
        <taxon>Bacteria</taxon>
        <taxon>Bacillati</taxon>
        <taxon>Actinomycetota</taxon>
        <taxon>Rubrobacteria</taxon>
        <taxon>Rubrobacterales</taxon>
        <taxon>Rubrobacteraceae</taxon>
        <taxon>Rubrobacter</taxon>
    </lineage>
</organism>
<dbReference type="SUPFAM" id="SSF52540">
    <property type="entry name" value="P-loop containing nucleoside triphosphate hydrolases"/>
    <property type="match status" value="1"/>
</dbReference>
<dbReference type="PANTHER" id="PTHR43335">
    <property type="entry name" value="ABC TRANSPORTER, ATP-BINDING PROTEIN"/>
    <property type="match status" value="1"/>
</dbReference>
<accession>A0A6G8Q2D2</accession>
<evidence type="ECO:0000256" key="4">
    <source>
        <dbReference type="ARBA" id="ARBA00022840"/>
    </source>
</evidence>
<feature type="domain" description="ABC transporter" evidence="5">
    <location>
        <begin position="22"/>
        <end position="252"/>
    </location>
</feature>
<dbReference type="EMBL" id="CP045121">
    <property type="protein sequence ID" value="QIN80644.1"/>
    <property type="molecule type" value="Genomic_DNA"/>
</dbReference>
<dbReference type="PROSITE" id="PS50893">
    <property type="entry name" value="ABC_TRANSPORTER_2"/>
    <property type="match status" value="1"/>
</dbReference>
<sequence>MREPARVGGGANADAASDLPVISTRGLSKSYRRVHALKPLDLTVSRGSIFGFLGPNGAGKTTAIKLLLGLTRPTSGTGTVFGRDIATEGVEIRSRIGYLAQEPRFYDFMTARETLRFTARFFYEGPEKVIERRIGESLELVGLEEKADRKVRGFSGGERQRLGLAQAQINDPELLILDEPAASLDPMGRRDVLSIMESFKERATIFYSTHILSDVQRVSDSLAILKDGKLLAQASTEELLSGRSGGTATYELLLKATSKEATEKLGELRSRVRGLPWVSSLEEEPDAGELRWIVRVTAEAAAEEDLLRLVLDHRGVRVVSFGRQRRSLEEAFFGLVEGGDVHGG</sequence>
<evidence type="ECO:0000313" key="6">
    <source>
        <dbReference type="EMBL" id="QIN80644.1"/>
    </source>
</evidence>
<dbReference type="KEGG" id="rmar:GBA65_03725"/>
<keyword evidence="3" id="KW-0547">Nucleotide-binding</keyword>
<reference evidence="6 7" key="1">
    <citation type="submission" date="2019-10" db="EMBL/GenBank/DDBJ databases">
        <title>Rubrobacter sp nov SCSIO 52915 isolated from a deep-sea sediment in the South China Sea.</title>
        <authorList>
            <person name="Chen R.W."/>
        </authorList>
    </citation>
    <scope>NUCLEOTIDE SEQUENCE [LARGE SCALE GENOMIC DNA]</scope>
    <source>
        <strain evidence="6 7">SCSIO 52915</strain>
    </source>
</reference>
<evidence type="ECO:0000259" key="5">
    <source>
        <dbReference type="PROSITE" id="PS50893"/>
    </source>
</evidence>
<dbReference type="InterPro" id="IPR027417">
    <property type="entry name" value="P-loop_NTPase"/>
</dbReference>
<dbReference type="PANTHER" id="PTHR43335:SF4">
    <property type="entry name" value="ABC TRANSPORTER, ATP-BINDING PROTEIN"/>
    <property type="match status" value="1"/>
</dbReference>
<comment type="similarity">
    <text evidence="1">Belongs to the ABC transporter superfamily.</text>
</comment>